<keyword evidence="1" id="KW-0175">Coiled coil</keyword>
<reference evidence="2" key="1">
    <citation type="journal article" date="2015" name="Nature">
        <title>Complex archaea that bridge the gap between prokaryotes and eukaryotes.</title>
        <authorList>
            <person name="Spang A."/>
            <person name="Saw J.H."/>
            <person name="Jorgensen S.L."/>
            <person name="Zaremba-Niedzwiedzka K."/>
            <person name="Martijn J."/>
            <person name="Lind A.E."/>
            <person name="van Eijk R."/>
            <person name="Schleper C."/>
            <person name="Guy L."/>
            <person name="Ettema T.J."/>
        </authorList>
    </citation>
    <scope>NUCLEOTIDE SEQUENCE</scope>
</reference>
<feature type="coiled-coil region" evidence="1">
    <location>
        <begin position="19"/>
        <end position="46"/>
    </location>
</feature>
<dbReference type="AlphaFoldDB" id="A0A0F8ZYY7"/>
<proteinExistence type="predicted"/>
<protein>
    <submittedName>
        <fullName evidence="2">Uncharacterized protein</fullName>
    </submittedName>
</protein>
<accession>A0A0F8ZYY7</accession>
<gene>
    <name evidence="2" type="ORF">LCGC14_2912130</name>
</gene>
<evidence type="ECO:0000313" key="2">
    <source>
        <dbReference type="EMBL" id="KKK71614.1"/>
    </source>
</evidence>
<name>A0A0F8ZYY7_9ZZZZ</name>
<evidence type="ECO:0000256" key="1">
    <source>
        <dbReference type="SAM" id="Coils"/>
    </source>
</evidence>
<comment type="caution">
    <text evidence="2">The sequence shown here is derived from an EMBL/GenBank/DDBJ whole genome shotgun (WGS) entry which is preliminary data.</text>
</comment>
<sequence length="99" mass="11177">MYKDSRKPHEIIAAQQGEITGLRKRNKNLRTSIKQLQRAYDARRARGLSKFELLLGQVLRSAQEAKQVREEEKAALASVITGLGERVAEDQRSTEAEGQ</sequence>
<organism evidence="2">
    <name type="scientific">marine sediment metagenome</name>
    <dbReference type="NCBI Taxonomy" id="412755"/>
    <lineage>
        <taxon>unclassified sequences</taxon>
        <taxon>metagenomes</taxon>
        <taxon>ecological metagenomes</taxon>
    </lineage>
</organism>
<dbReference type="EMBL" id="LAZR01057653">
    <property type="protein sequence ID" value="KKK71614.1"/>
    <property type="molecule type" value="Genomic_DNA"/>
</dbReference>